<feature type="region of interest" description="Disordered" evidence="1">
    <location>
        <begin position="1"/>
        <end position="20"/>
    </location>
</feature>
<evidence type="ECO:0000256" key="1">
    <source>
        <dbReference type="SAM" id="MobiDB-lite"/>
    </source>
</evidence>
<dbReference type="RefSeq" id="WP_168629287.1">
    <property type="nucleotide sequence ID" value="NZ_BONL01000033.1"/>
</dbReference>
<accession>A0A7X6KU91</accession>
<comment type="caution">
    <text evidence="2">The sequence shown here is derived from an EMBL/GenBank/DDBJ whole genome shotgun (WGS) entry which is preliminary data.</text>
</comment>
<dbReference type="AlphaFoldDB" id="A0A7X6KU91"/>
<gene>
    <name evidence="2" type="ORF">HGA03_05840</name>
</gene>
<protein>
    <submittedName>
        <fullName evidence="2">Uncharacterized protein</fullName>
    </submittedName>
</protein>
<evidence type="ECO:0000313" key="3">
    <source>
        <dbReference type="Proteomes" id="UP000581206"/>
    </source>
</evidence>
<proteinExistence type="predicted"/>
<reference evidence="2 3" key="1">
    <citation type="submission" date="2020-04" db="EMBL/GenBank/DDBJ databases">
        <title>MicrobeNet Type strains.</title>
        <authorList>
            <person name="Nicholson A.C."/>
        </authorList>
    </citation>
    <scope>NUCLEOTIDE SEQUENCE [LARGE SCALE GENOMIC DNA]</scope>
    <source>
        <strain evidence="2 3">ATCC BAA-788</strain>
    </source>
</reference>
<organism evidence="2 3">
    <name type="scientific">Cellulomonas denverensis</name>
    <dbReference type="NCBI Taxonomy" id="264297"/>
    <lineage>
        <taxon>Bacteria</taxon>
        <taxon>Bacillati</taxon>
        <taxon>Actinomycetota</taxon>
        <taxon>Actinomycetes</taxon>
        <taxon>Micrococcales</taxon>
        <taxon>Cellulomonadaceae</taxon>
        <taxon>Cellulomonas</taxon>
    </lineage>
</organism>
<evidence type="ECO:0000313" key="2">
    <source>
        <dbReference type="EMBL" id="NKY22185.1"/>
    </source>
</evidence>
<sequence length="46" mass="5016">MTAYDRHLTARQESHDARIEAEQDAELAALAEDAILAEPYTDGDAA</sequence>
<dbReference type="Proteomes" id="UP000581206">
    <property type="component" value="Unassembled WGS sequence"/>
</dbReference>
<keyword evidence="3" id="KW-1185">Reference proteome</keyword>
<dbReference type="EMBL" id="JAAXOX010000002">
    <property type="protein sequence ID" value="NKY22185.1"/>
    <property type="molecule type" value="Genomic_DNA"/>
</dbReference>
<name>A0A7X6KU91_9CELL</name>